<evidence type="ECO:0000256" key="1">
    <source>
        <dbReference type="SAM" id="MobiDB-lite"/>
    </source>
</evidence>
<dbReference type="Proteomes" id="UP000298663">
    <property type="component" value="Unassembled WGS sequence"/>
</dbReference>
<dbReference type="EMBL" id="AZBU02000002">
    <property type="protein sequence ID" value="TKR94266.1"/>
    <property type="molecule type" value="Genomic_DNA"/>
</dbReference>
<reference evidence="2 3" key="2">
    <citation type="journal article" date="2019" name="G3 (Bethesda)">
        <title>Hybrid Assembly of the Genome of the Entomopathogenic Nematode Steinernema carpocapsae Identifies the X-Chromosome.</title>
        <authorList>
            <person name="Serra L."/>
            <person name="Macchietto M."/>
            <person name="Macias-Munoz A."/>
            <person name="McGill C.J."/>
            <person name="Rodriguez I.M."/>
            <person name="Rodriguez B."/>
            <person name="Murad R."/>
            <person name="Mortazavi A."/>
        </authorList>
    </citation>
    <scope>NUCLEOTIDE SEQUENCE [LARGE SCALE GENOMIC DNA]</scope>
    <source>
        <strain evidence="2 3">ALL</strain>
    </source>
</reference>
<organism evidence="2 3">
    <name type="scientific">Steinernema carpocapsae</name>
    <name type="common">Entomopathogenic nematode</name>
    <dbReference type="NCBI Taxonomy" id="34508"/>
    <lineage>
        <taxon>Eukaryota</taxon>
        <taxon>Metazoa</taxon>
        <taxon>Ecdysozoa</taxon>
        <taxon>Nematoda</taxon>
        <taxon>Chromadorea</taxon>
        <taxon>Rhabditida</taxon>
        <taxon>Tylenchina</taxon>
        <taxon>Panagrolaimomorpha</taxon>
        <taxon>Strongyloidoidea</taxon>
        <taxon>Steinernematidae</taxon>
        <taxon>Steinernema</taxon>
    </lineage>
</organism>
<evidence type="ECO:0000313" key="2">
    <source>
        <dbReference type="EMBL" id="TKR94266.1"/>
    </source>
</evidence>
<feature type="region of interest" description="Disordered" evidence="1">
    <location>
        <begin position="58"/>
        <end position="78"/>
    </location>
</feature>
<name>A0A4U5PD65_STECR</name>
<dbReference type="AlphaFoldDB" id="A0A4U5PD65"/>
<sequence length="90" mass="10161">MLSHEQQHIKIDLSKCATVIKHSTISMNDFAGKMQSAACRACHIRGADIMRLRLLKPPRRVHPQRTQPPPPLDRFLPLPQATLSQLESTV</sequence>
<keyword evidence="3" id="KW-1185">Reference proteome</keyword>
<gene>
    <name evidence="2" type="ORF">L596_008574</name>
</gene>
<proteinExistence type="predicted"/>
<evidence type="ECO:0000313" key="3">
    <source>
        <dbReference type="Proteomes" id="UP000298663"/>
    </source>
</evidence>
<reference evidence="2 3" key="1">
    <citation type="journal article" date="2015" name="Genome Biol.">
        <title>Comparative genomics of Steinernema reveals deeply conserved gene regulatory networks.</title>
        <authorList>
            <person name="Dillman A.R."/>
            <person name="Macchietto M."/>
            <person name="Porter C.F."/>
            <person name="Rogers A."/>
            <person name="Williams B."/>
            <person name="Antoshechkin I."/>
            <person name="Lee M.M."/>
            <person name="Goodwin Z."/>
            <person name="Lu X."/>
            <person name="Lewis E.E."/>
            <person name="Goodrich-Blair H."/>
            <person name="Stock S.P."/>
            <person name="Adams B.J."/>
            <person name="Sternberg P.W."/>
            <person name="Mortazavi A."/>
        </authorList>
    </citation>
    <scope>NUCLEOTIDE SEQUENCE [LARGE SCALE GENOMIC DNA]</scope>
    <source>
        <strain evidence="2 3">ALL</strain>
    </source>
</reference>
<comment type="caution">
    <text evidence="2">The sequence shown here is derived from an EMBL/GenBank/DDBJ whole genome shotgun (WGS) entry which is preliminary data.</text>
</comment>
<accession>A0A4U5PD65</accession>
<protein>
    <submittedName>
        <fullName evidence="2">Uncharacterized protein</fullName>
    </submittedName>
</protein>